<dbReference type="EMBL" id="JAMBOP010000011">
    <property type="protein sequence ID" value="MCM3736319.1"/>
    <property type="molecule type" value="Genomic_DNA"/>
</dbReference>
<gene>
    <name evidence="1" type="ORF">M3215_10915</name>
</gene>
<dbReference type="Proteomes" id="UP001202289">
    <property type="component" value="Unassembled WGS sequence"/>
</dbReference>
<reference evidence="1" key="1">
    <citation type="submission" date="2022-05" db="EMBL/GenBank/DDBJ databases">
        <title>Comparative Genomics of Spacecraft Associated Microbes.</title>
        <authorList>
            <person name="Tran M.T."/>
            <person name="Wright A."/>
            <person name="Seuylemezian A."/>
            <person name="Eisen J."/>
            <person name="Coil D."/>
        </authorList>
    </citation>
    <scope>NUCLEOTIDE SEQUENCE</scope>
    <source>
        <strain evidence="1">FAIRING 10M-2.2</strain>
    </source>
</reference>
<name>A0ACC6A5Y3_9BACI</name>
<sequence length="50" mass="5902">MISNSYLLPFTKVCQRIGWNGMQFDVLPITTHIYHSSYPNQVLKSIFFHK</sequence>
<protein>
    <submittedName>
        <fullName evidence="1">Uncharacterized protein</fullName>
    </submittedName>
</protein>
<evidence type="ECO:0000313" key="1">
    <source>
        <dbReference type="EMBL" id="MCM3736319.1"/>
    </source>
</evidence>
<comment type="caution">
    <text evidence="1">The sequence shown here is derived from an EMBL/GenBank/DDBJ whole genome shotgun (WGS) entry which is preliminary data.</text>
</comment>
<evidence type="ECO:0000313" key="2">
    <source>
        <dbReference type="Proteomes" id="UP001202289"/>
    </source>
</evidence>
<organism evidence="1 2">
    <name type="scientific">Bacillus cytotoxicus</name>
    <dbReference type="NCBI Taxonomy" id="580165"/>
    <lineage>
        <taxon>Bacteria</taxon>
        <taxon>Bacillati</taxon>
        <taxon>Bacillota</taxon>
        <taxon>Bacilli</taxon>
        <taxon>Bacillales</taxon>
        <taxon>Bacillaceae</taxon>
        <taxon>Bacillus</taxon>
        <taxon>Bacillus cereus group</taxon>
    </lineage>
</organism>
<accession>A0ACC6A5Y3</accession>
<keyword evidence="2" id="KW-1185">Reference proteome</keyword>
<proteinExistence type="predicted"/>